<name>A0A2R4WQ30_9HYPH</name>
<sequence length="114" mass="12304">MTRRFPTALGPVVGGCVAIAALSSPALALSLRQALEGRWLGTGTTWTIDQDAMQVNRNPAHPFEWESLWIVATDGRMVVFDIGHDRFIGLLGAGTLTITQAGKPGYLTLARDRL</sequence>
<reference evidence="1 2" key="1">
    <citation type="submission" date="2018-04" db="EMBL/GenBank/DDBJ databases">
        <title>Methylobacterium sp. PR1016A genome.</title>
        <authorList>
            <person name="Park W."/>
        </authorList>
    </citation>
    <scope>NUCLEOTIDE SEQUENCE [LARGE SCALE GENOMIC DNA]</scope>
    <source>
        <strain evidence="1 2">PR1016A</strain>
    </source>
</reference>
<accession>A0A2R4WQ30</accession>
<dbReference type="Proteomes" id="UP000244755">
    <property type="component" value="Chromosome 1"/>
</dbReference>
<protein>
    <submittedName>
        <fullName evidence="1">Uncharacterized protein</fullName>
    </submittedName>
</protein>
<dbReference type="PROSITE" id="PS51257">
    <property type="entry name" value="PROKAR_LIPOPROTEIN"/>
    <property type="match status" value="1"/>
</dbReference>
<dbReference type="RefSeq" id="WP_099955431.1">
    <property type="nucleotide sequence ID" value="NZ_CP028843.1"/>
</dbReference>
<evidence type="ECO:0000313" key="1">
    <source>
        <dbReference type="EMBL" id="AWB23652.1"/>
    </source>
</evidence>
<keyword evidence="2" id="KW-1185">Reference proteome</keyword>
<dbReference type="EMBL" id="CP028843">
    <property type="protein sequence ID" value="AWB23652.1"/>
    <property type="molecule type" value="Genomic_DNA"/>
</dbReference>
<evidence type="ECO:0000313" key="2">
    <source>
        <dbReference type="Proteomes" id="UP000244755"/>
    </source>
</evidence>
<proteinExistence type="predicted"/>
<organism evidence="1 2">
    <name type="scientific">Methylobacterium currus</name>
    <dbReference type="NCBI Taxonomy" id="2051553"/>
    <lineage>
        <taxon>Bacteria</taxon>
        <taxon>Pseudomonadati</taxon>
        <taxon>Pseudomonadota</taxon>
        <taxon>Alphaproteobacteria</taxon>
        <taxon>Hyphomicrobiales</taxon>
        <taxon>Methylobacteriaceae</taxon>
        <taxon>Methylobacterium</taxon>
    </lineage>
</organism>
<dbReference type="AlphaFoldDB" id="A0A2R4WQ30"/>
<gene>
    <name evidence="1" type="ORF">DA075_24450</name>
</gene>
<dbReference type="KEGG" id="mee:DA075_24450"/>
<dbReference type="OrthoDB" id="8002559at2"/>